<proteinExistence type="predicted"/>
<dbReference type="EMBL" id="CAJOAY010033100">
    <property type="protein sequence ID" value="CAF4436355.1"/>
    <property type="molecule type" value="Genomic_DNA"/>
</dbReference>
<name>A0A820RIH7_9BILA</name>
<dbReference type="AlphaFoldDB" id="A0A820RIH7"/>
<reference evidence="1" key="1">
    <citation type="submission" date="2021-02" db="EMBL/GenBank/DDBJ databases">
        <authorList>
            <person name="Nowell W R."/>
        </authorList>
    </citation>
    <scope>NUCLEOTIDE SEQUENCE</scope>
</reference>
<organism evidence="1 2">
    <name type="scientific">Adineta steineri</name>
    <dbReference type="NCBI Taxonomy" id="433720"/>
    <lineage>
        <taxon>Eukaryota</taxon>
        <taxon>Metazoa</taxon>
        <taxon>Spiralia</taxon>
        <taxon>Gnathifera</taxon>
        <taxon>Rotifera</taxon>
        <taxon>Eurotatoria</taxon>
        <taxon>Bdelloidea</taxon>
        <taxon>Adinetida</taxon>
        <taxon>Adinetidae</taxon>
        <taxon>Adineta</taxon>
    </lineage>
</organism>
<gene>
    <name evidence="1" type="ORF">OKA104_LOCUS53368</name>
</gene>
<evidence type="ECO:0000313" key="1">
    <source>
        <dbReference type="EMBL" id="CAF4436355.1"/>
    </source>
</evidence>
<feature type="non-terminal residue" evidence="1">
    <location>
        <position position="1"/>
    </location>
</feature>
<dbReference type="Proteomes" id="UP000663881">
    <property type="component" value="Unassembled WGS sequence"/>
</dbReference>
<comment type="caution">
    <text evidence="1">The sequence shown here is derived from an EMBL/GenBank/DDBJ whole genome shotgun (WGS) entry which is preliminary data.</text>
</comment>
<accession>A0A820RIH7</accession>
<evidence type="ECO:0000313" key="2">
    <source>
        <dbReference type="Proteomes" id="UP000663881"/>
    </source>
</evidence>
<protein>
    <submittedName>
        <fullName evidence="1">Uncharacterized protein</fullName>
    </submittedName>
</protein>
<sequence length="131" mass="15495">SLIPNEICVTCCSSQRIDTIDNDIKKENYTNNDEQIKEIILQEGQLLELRFRGNVLPINIIQHSTIPFAFNTNFPFFFETNISEIDKYCQHLSSCYYGYIQIYSKRKHYQNVLKDIDKKKQQIDTVNIDYT</sequence>